<evidence type="ECO:0000256" key="2">
    <source>
        <dbReference type="ARBA" id="ARBA00022729"/>
    </source>
</evidence>
<evidence type="ECO:0000256" key="3">
    <source>
        <dbReference type="SAM" id="SignalP"/>
    </source>
</evidence>
<sequence length="219" mass="24467">MRLAIFFSTLALSTAALANPSLKIPNDVSLYSLNMLNPKVDSSLFGNNKSVELNEGWNQIVFKYSPSFMVREDLKSVYSDIIIAKFYVEDGEVTFSLPEFKNYNLAQANISPLVWSLKSQQQANLQFAQDVLPSNGVQLGRNYNEDARQYNIQGGPAAVSVSYVTTKVNGDDVTREANQASVSQVKSSNSTAFSQWQTLYLNATPKVQQQMKQWLTEQN</sequence>
<dbReference type="PANTHER" id="PTHR38108">
    <property type="entry name" value="UPF0319 PROTEIN YCCT"/>
    <property type="match status" value="1"/>
</dbReference>
<accession>A0AB39HCX2</accession>
<proteinExistence type="inferred from homology"/>
<dbReference type="KEGG" id="vih:AB0763_05750"/>
<evidence type="ECO:0000313" key="4">
    <source>
        <dbReference type="EMBL" id="XDK26141.1"/>
    </source>
</evidence>
<keyword evidence="2 3" id="KW-0732">Signal</keyword>
<comment type="similarity">
    <text evidence="1">Belongs to the UPF0319 family.</text>
</comment>
<dbReference type="InterPro" id="IPR018635">
    <property type="entry name" value="UPF0319"/>
</dbReference>
<dbReference type="RefSeq" id="WP_306101691.1">
    <property type="nucleotide sequence ID" value="NZ_CP162601.1"/>
</dbReference>
<name>A0AB39HCX2_9VIBR</name>
<gene>
    <name evidence="4" type="ORF">AB0763_05750</name>
</gene>
<dbReference type="AlphaFoldDB" id="A0AB39HCX2"/>
<protein>
    <submittedName>
        <fullName evidence="4">DUF2057 family protein</fullName>
    </submittedName>
</protein>
<dbReference type="PANTHER" id="PTHR38108:SF1">
    <property type="entry name" value="UPF0319 PROTEIN YCCT"/>
    <property type="match status" value="1"/>
</dbReference>
<organism evidence="4">
    <name type="scientific">Vibrio sp. HB236076</name>
    <dbReference type="NCBI Taxonomy" id="3232307"/>
    <lineage>
        <taxon>Bacteria</taxon>
        <taxon>Pseudomonadati</taxon>
        <taxon>Pseudomonadota</taxon>
        <taxon>Gammaproteobacteria</taxon>
        <taxon>Vibrionales</taxon>
        <taxon>Vibrionaceae</taxon>
        <taxon>Vibrio</taxon>
    </lineage>
</organism>
<evidence type="ECO:0000256" key="1">
    <source>
        <dbReference type="ARBA" id="ARBA00008490"/>
    </source>
</evidence>
<feature type="signal peptide" evidence="3">
    <location>
        <begin position="1"/>
        <end position="18"/>
    </location>
</feature>
<dbReference type="EMBL" id="CP162601">
    <property type="protein sequence ID" value="XDK26141.1"/>
    <property type="molecule type" value="Genomic_DNA"/>
</dbReference>
<dbReference type="Pfam" id="PF09829">
    <property type="entry name" value="DUF2057"/>
    <property type="match status" value="1"/>
</dbReference>
<reference evidence="4" key="1">
    <citation type="submission" date="2024-07" db="EMBL/GenBank/DDBJ databases">
        <title>Genome Analysis of a Potential Novel Vibrio Species Secreting pH- and Thermo-stable Alginate Lyase and its Application in Producing Alginate Oligosaccharides.</title>
        <authorList>
            <person name="Huang H."/>
            <person name="Bao K."/>
        </authorList>
    </citation>
    <scope>NUCLEOTIDE SEQUENCE</scope>
    <source>
        <strain evidence="4">HB236076</strain>
    </source>
</reference>
<feature type="chain" id="PRO_5044226228" evidence="3">
    <location>
        <begin position="19"/>
        <end position="219"/>
    </location>
</feature>